<dbReference type="SUPFAM" id="SSF48208">
    <property type="entry name" value="Six-hairpin glycosidases"/>
    <property type="match status" value="1"/>
</dbReference>
<name>A0AAD9KU89_RIDPI</name>
<dbReference type="AlphaFoldDB" id="A0AAD9KU89"/>
<dbReference type="PANTHER" id="PTHR10569">
    <property type="entry name" value="GLYCOGEN DEBRANCHING ENZYME"/>
    <property type="match status" value="1"/>
</dbReference>
<dbReference type="InterPro" id="IPR032790">
    <property type="entry name" value="GDE_C"/>
</dbReference>
<comment type="caution">
    <text evidence="2">The sequence shown here is derived from an EMBL/GenBank/DDBJ whole genome shotgun (WGS) entry which is preliminary data.</text>
</comment>
<dbReference type="Gene3D" id="1.50.10.10">
    <property type="match status" value="1"/>
</dbReference>
<evidence type="ECO:0000259" key="1">
    <source>
        <dbReference type="Pfam" id="PF06202"/>
    </source>
</evidence>
<sequence>MVKSLGSDYESRKHISWPYVFTGVPVCSVLTDWWCVAGKRVGVSYAEWDRLIQNNFEKYFWISATPDPKEMAPNLINKRGIYKDVVGASHMYTEYQLRPNFPIALVVAPELVEPEHAWIALGQAQKHLLGPLGMKTLDPSDMQYRGSYYNSDDTNGFNYHNGPEWVWPVGYFLRAKLRFAALDRSNPERLSETVLLVKRVLARHNVQIHLSEWKSLPELTNENGMFCPDSCGAQAWSMGCMLEVLYMLENLSSSFSSRRSF</sequence>
<accession>A0AAD9KU89</accession>
<gene>
    <name evidence="2" type="ORF">NP493_635g01060</name>
</gene>
<dbReference type="InterPro" id="IPR010401">
    <property type="entry name" value="AGL/Gdb1"/>
</dbReference>
<dbReference type="Proteomes" id="UP001209878">
    <property type="component" value="Unassembled WGS sequence"/>
</dbReference>
<dbReference type="GO" id="GO:0005980">
    <property type="term" value="P:glycogen catabolic process"/>
    <property type="evidence" value="ECO:0007669"/>
    <property type="project" value="InterPro"/>
</dbReference>
<reference evidence="2" key="1">
    <citation type="journal article" date="2023" name="Mol. Biol. Evol.">
        <title>Third-Generation Sequencing Reveals the Adaptive Role of the Epigenome in Three Deep-Sea Polychaetes.</title>
        <authorList>
            <person name="Perez M."/>
            <person name="Aroh O."/>
            <person name="Sun Y."/>
            <person name="Lan Y."/>
            <person name="Juniper S.K."/>
            <person name="Young C.R."/>
            <person name="Angers B."/>
            <person name="Qian P.Y."/>
        </authorList>
    </citation>
    <scope>NUCLEOTIDE SEQUENCE</scope>
    <source>
        <strain evidence="2">R07B-5</strain>
    </source>
</reference>
<dbReference type="GO" id="GO:0004135">
    <property type="term" value="F:amylo-alpha-1,6-glucosidase activity"/>
    <property type="evidence" value="ECO:0007669"/>
    <property type="project" value="InterPro"/>
</dbReference>
<dbReference type="GO" id="GO:0004134">
    <property type="term" value="F:4-alpha-glucanotransferase activity"/>
    <property type="evidence" value="ECO:0007669"/>
    <property type="project" value="InterPro"/>
</dbReference>
<dbReference type="InterPro" id="IPR012341">
    <property type="entry name" value="6hp_glycosidase-like_sf"/>
</dbReference>
<dbReference type="InterPro" id="IPR008928">
    <property type="entry name" value="6-hairpin_glycosidase_sf"/>
</dbReference>
<proteinExistence type="predicted"/>
<organism evidence="2 3">
    <name type="scientific">Ridgeia piscesae</name>
    <name type="common">Tubeworm</name>
    <dbReference type="NCBI Taxonomy" id="27915"/>
    <lineage>
        <taxon>Eukaryota</taxon>
        <taxon>Metazoa</taxon>
        <taxon>Spiralia</taxon>
        <taxon>Lophotrochozoa</taxon>
        <taxon>Annelida</taxon>
        <taxon>Polychaeta</taxon>
        <taxon>Sedentaria</taxon>
        <taxon>Canalipalpata</taxon>
        <taxon>Sabellida</taxon>
        <taxon>Siboglinidae</taxon>
        <taxon>Ridgeia</taxon>
    </lineage>
</organism>
<dbReference type="PANTHER" id="PTHR10569:SF2">
    <property type="entry name" value="GLYCOGEN DEBRANCHING ENZYME"/>
    <property type="match status" value="1"/>
</dbReference>
<protein>
    <recommendedName>
        <fullName evidence="1">Glycogen debranching enzyme C-terminal domain-containing protein</fullName>
    </recommendedName>
</protein>
<feature type="domain" description="Glycogen debranching enzyme C-terminal" evidence="1">
    <location>
        <begin position="43"/>
        <end position="243"/>
    </location>
</feature>
<keyword evidence="3" id="KW-1185">Reference proteome</keyword>
<dbReference type="Pfam" id="PF06202">
    <property type="entry name" value="GDE_C"/>
    <property type="match status" value="1"/>
</dbReference>
<dbReference type="EMBL" id="JAODUO010000635">
    <property type="protein sequence ID" value="KAK2176848.1"/>
    <property type="molecule type" value="Genomic_DNA"/>
</dbReference>
<evidence type="ECO:0000313" key="3">
    <source>
        <dbReference type="Proteomes" id="UP001209878"/>
    </source>
</evidence>
<evidence type="ECO:0000313" key="2">
    <source>
        <dbReference type="EMBL" id="KAK2176848.1"/>
    </source>
</evidence>